<gene>
    <name evidence="1" type="ORF">SAMN05660337_1083</name>
</gene>
<keyword evidence="2" id="KW-1185">Reference proteome</keyword>
<protein>
    <submittedName>
        <fullName evidence="1">Uncharacterized protein</fullName>
    </submittedName>
</protein>
<name>A0A1G9EF09_9BACT</name>
<organism evidence="1 2">
    <name type="scientific">Maridesulfovibrio ferrireducens</name>
    <dbReference type="NCBI Taxonomy" id="246191"/>
    <lineage>
        <taxon>Bacteria</taxon>
        <taxon>Pseudomonadati</taxon>
        <taxon>Thermodesulfobacteriota</taxon>
        <taxon>Desulfovibrionia</taxon>
        <taxon>Desulfovibrionales</taxon>
        <taxon>Desulfovibrionaceae</taxon>
        <taxon>Maridesulfovibrio</taxon>
    </lineage>
</organism>
<proteinExistence type="predicted"/>
<dbReference type="AlphaFoldDB" id="A0A1G9EF09"/>
<dbReference type="EMBL" id="FNGA01000002">
    <property type="protein sequence ID" value="SDK74696.1"/>
    <property type="molecule type" value="Genomic_DNA"/>
</dbReference>
<dbReference type="STRING" id="246191.SAMN05660337_1083"/>
<evidence type="ECO:0000313" key="1">
    <source>
        <dbReference type="EMBL" id="SDK74696.1"/>
    </source>
</evidence>
<accession>A0A1G9EF09</accession>
<dbReference type="Proteomes" id="UP000199053">
    <property type="component" value="Unassembled WGS sequence"/>
</dbReference>
<reference evidence="2" key="1">
    <citation type="submission" date="2016-10" db="EMBL/GenBank/DDBJ databases">
        <authorList>
            <person name="Varghese N."/>
            <person name="Submissions S."/>
        </authorList>
    </citation>
    <scope>NUCLEOTIDE SEQUENCE [LARGE SCALE GENOMIC DNA]</scope>
    <source>
        <strain evidence="2">DSM 16995</strain>
    </source>
</reference>
<sequence>MPFVTAILSVLFLIAIGGCSGKNDPEQPFIIPFDSEYITTDKTLSVTPSLNYDGSTTRRFLSITQRTYFFENGNGTAEVKVLLNRKSEVQIPEIGEWNAVSTGNCFSDSEQVKCLTAHVDCHLVRTSFITTGERSIIVIKTRNRAREPQQLCDNWDLKNLTENQYEEVEEFNKISDSFFNYDIIIPQTDRAEQTNSTHKKRPSNQK</sequence>
<evidence type="ECO:0000313" key="2">
    <source>
        <dbReference type="Proteomes" id="UP000199053"/>
    </source>
</evidence>